<comment type="caution">
    <text evidence="8">The sequence shown here is derived from an EMBL/GenBank/DDBJ whole genome shotgun (WGS) entry which is preliminary data.</text>
</comment>
<name>A0ABQ1GS69_9GAMM</name>
<gene>
    <name evidence="8" type="ORF">GCM10010981_42320</name>
</gene>
<dbReference type="InterPro" id="IPR001818">
    <property type="entry name" value="Pept_M10_metallopeptidase"/>
</dbReference>
<evidence type="ECO:0000256" key="6">
    <source>
        <dbReference type="SAM" id="MobiDB-lite"/>
    </source>
</evidence>
<dbReference type="Gene3D" id="3.40.390.10">
    <property type="entry name" value="Collagenase (Catalytic Domain)"/>
    <property type="match status" value="1"/>
</dbReference>
<keyword evidence="1" id="KW-0645">Protease</keyword>
<dbReference type="EMBL" id="BMJA01000005">
    <property type="protein sequence ID" value="GGA48594.1"/>
    <property type="molecule type" value="Genomic_DNA"/>
</dbReference>
<dbReference type="SMART" id="SM00235">
    <property type="entry name" value="ZnMc"/>
    <property type="match status" value="1"/>
</dbReference>
<keyword evidence="4" id="KW-0862">Zinc</keyword>
<evidence type="ECO:0000256" key="2">
    <source>
        <dbReference type="ARBA" id="ARBA00022723"/>
    </source>
</evidence>
<reference evidence="9" key="1">
    <citation type="journal article" date="2019" name="Int. J. Syst. Evol. Microbiol.">
        <title>The Global Catalogue of Microorganisms (GCM) 10K type strain sequencing project: providing services to taxonomists for standard genome sequencing and annotation.</title>
        <authorList>
            <consortium name="The Broad Institute Genomics Platform"/>
            <consortium name="The Broad Institute Genome Sequencing Center for Infectious Disease"/>
            <person name="Wu L."/>
            <person name="Ma J."/>
        </authorList>
    </citation>
    <scope>NUCLEOTIDE SEQUENCE [LARGE SCALE GENOMIC DNA]</scope>
    <source>
        <strain evidence="9">CGMCC 1.15439</strain>
    </source>
</reference>
<keyword evidence="9" id="KW-1185">Reference proteome</keyword>
<dbReference type="Proteomes" id="UP000620046">
    <property type="component" value="Unassembled WGS sequence"/>
</dbReference>
<evidence type="ECO:0000256" key="1">
    <source>
        <dbReference type="ARBA" id="ARBA00022670"/>
    </source>
</evidence>
<keyword evidence="3" id="KW-0378">Hydrolase</keyword>
<evidence type="ECO:0000256" key="4">
    <source>
        <dbReference type="ARBA" id="ARBA00022833"/>
    </source>
</evidence>
<dbReference type="PRINTS" id="PR00138">
    <property type="entry name" value="MATRIXIN"/>
</dbReference>
<dbReference type="RefSeq" id="WP_188797542.1">
    <property type="nucleotide sequence ID" value="NZ_BMJA01000005.1"/>
</dbReference>
<keyword evidence="2" id="KW-0479">Metal-binding</keyword>
<evidence type="ECO:0000259" key="7">
    <source>
        <dbReference type="SMART" id="SM00235"/>
    </source>
</evidence>
<evidence type="ECO:0000313" key="8">
    <source>
        <dbReference type="EMBL" id="GGA48594.1"/>
    </source>
</evidence>
<organism evidence="8 9">
    <name type="scientific">Dyella nitratireducens</name>
    <dbReference type="NCBI Taxonomy" id="1849580"/>
    <lineage>
        <taxon>Bacteria</taxon>
        <taxon>Pseudomonadati</taxon>
        <taxon>Pseudomonadota</taxon>
        <taxon>Gammaproteobacteria</taxon>
        <taxon>Lysobacterales</taxon>
        <taxon>Rhodanobacteraceae</taxon>
        <taxon>Dyella</taxon>
    </lineage>
</organism>
<dbReference type="InterPro" id="IPR024079">
    <property type="entry name" value="MetalloPept_cat_dom_sf"/>
</dbReference>
<feature type="domain" description="Peptidase metallopeptidase" evidence="7">
    <location>
        <begin position="1125"/>
        <end position="1292"/>
    </location>
</feature>
<dbReference type="SUPFAM" id="SSF55486">
    <property type="entry name" value="Metalloproteases ('zincins'), catalytic domain"/>
    <property type="match status" value="1"/>
</dbReference>
<feature type="region of interest" description="Disordered" evidence="6">
    <location>
        <begin position="1063"/>
        <end position="1089"/>
    </location>
</feature>
<dbReference type="Pfam" id="PF00413">
    <property type="entry name" value="Peptidase_M10"/>
    <property type="match status" value="1"/>
</dbReference>
<dbReference type="PANTHER" id="PTHR10201">
    <property type="entry name" value="MATRIX METALLOPROTEINASE"/>
    <property type="match status" value="1"/>
</dbReference>
<evidence type="ECO:0000256" key="5">
    <source>
        <dbReference type="ARBA" id="ARBA00023049"/>
    </source>
</evidence>
<feature type="compositionally biased region" description="Polar residues" evidence="6">
    <location>
        <begin position="1063"/>
        <end position="1081"/>
    </location>
</feature>
<protein>
    <recommendedName>
        <fullName evidence="7">Peptidase metallopeptidase domain-containing protein</fullName>
    </recommendedName>
</protein>
<evidence type="ECO:0000256" key="3">
    <source>
        <dbReference type="ARBA" id="ARBA00022801"/>
    </source>
</evidence>
<accession>A0ABQ1GS69</accession>
<evidence type="ECO:0000313" key="9">
    <source>
        <dbReference type="Proteomes" id="UP000620046"/>
    </source>
</evidence>
<sequence length="1346" mass="134142">MSNPTINVSAFQAATGGNQQLMDLIPILNNSPTLVGLINTFTANANNKLVIGTNNQDPVNTSGSGSTATISSSFFANFDPTTINVAQNDGVNEAEAIGVEIGHEVAHTVSQGGQYTQNPTSLSQGESADLNAEGVASVASYNVANEFNQWNTAQYGAGFDVQAANDNSGLQNVLNGVTIGSYPSLAAAQVAAAANWMSTQNPSSATSLTYKQYIDDSVAVQLCNGSSSTINSAGLNNSLITWPSVTPNNFVVTPDANGDGGWSLSAQGIQTSNGTFSLSGSSSPSQVTKCVFNQTTPSGQQSAYLFGQGAQDDISNATVSAAPASQVAITGNANNVTSGSGTTTDVQGNGNTVTAMGGTINDTAGDSGNTFDGDQTIINAGGSFSGTVDGIGNSIYLVSNTSSDLTLGGASQSVFSTGNQISLMGSDAGATVTGVNTISLESANQSLTLDTSGDTVNTSAGDTGEMLNGSGFRLNGGAGQFMGTVSGSNDTFNLDASSNSSLALTGTGETVTSAGNTIALDGADSSGTVAGANTVDMNGTNQSLTLSSSGDTIAVAADDTDTINGSGANISAGTDAFVNAFGSDNTVKGTTGDGMGVTGSGNTIDAGSDELVWINGTNGTADTVVGSAIATGDTMANGQGSGIWVANNAQVNVEGSDNSIGGASGDSIGVNGGGNTVDAGSDELVWLNATNGTADTVIGSDIATGDTMANGQDSGIWVANNTQVNVTGSSNTIAGTSGDSIGVNGGGNTVDAGADELVWLNATNGTADTVVGSDIATGDTLANGQDSGIWVANNTQVNVTGSSDTIAGTSGDSIGINGGGNTVDAGADELVWLNATNGTADTVIGSDIATGDTLANGQDSGIWVANNTQVNVTGSGDTVAGTTGDSIGVTGGGNTIDAGSDELVWVNGTGGNADTVIGSNIANGDAMANGQDSGIWVTDNAQVDIDGSGNAIGMGSGDVLSLNGSDKNDFFSGSDDTLHADSQDDFTIDGSDDTVTGSDDQVSLSGQGDLIDISHATVDVSGDDGVTIDGSDDKIVGNSGDDFTITGTDDTVDASDASITFDGTNTGDYVSGSSDTGSNWDDPTGSGGYSDPGTGYYGYGMTKWKNKNPSAAQIAKAEHSDSVYEGAKWVDKTITWSFASAGNGYSDAIANSAEQASVAQAFQAWAKASGLNFDEVAAGSKADIEVGFSDLNPASTNQIGLTKYSSEAGVLTGANVALEDPNQAALTSNASGQLTYANTDATFEQVVLHEIGHALGLTDTDVAGSIMNAMLGTDNQAISATDATNVQKLYANTSSSNAELSQVHQLVQAMSTFDAGEQGIDLNPMAELYLQKEHLLVGSLSHARAV</sequence>
<dbReference type="InterPro" id="IPR006026">
    <property type="entry name" value="Peptidase_Metallo"/>
</dbReference>
<feature type="region of interest" description="Disordered" evidence="6">
    <location>
        <begin position="332"/>
        <end position="367"/>
    </location>
</feature>
<keyword evidence="5" id="KW-0482">Metalloprotease</keyword>
<proteinExistence type="predicted"/>
<dbReference type="PANTHER" id="PTHR10201:SF323">
    <property type="entry name" value="MATRIX METALLOPROTEINASE-21"/>
    <property type="match status" value="1"/>
</dbReference>
<dbReference type="InterPro" id="IPR021190">
    <property type="entry name" value="Pept_M10A"/>
</dbReference>